<dbReference type="OrthoDB" id="9889145at2"/>
<proteinExistence type="predicted"/>
<dbReference type="RefSeq" id="WP_136783851.1">
    <property type="nucleotide sequence ID" value="NZ_SWCO01000014.1"/>
</dbReference>
<accession>A0A4U0Z7U8</accession>
<organism evidence="1 2">
    <name type="scientific">Alteromonas portus</name>
    <dbReference type="NCBI Taxonomy" id="2565549"/>
    <lineage>
        <taxon>Bacteria</taxon>
        <taxon>Pseudomonadati</taxon>
        <taxon>Pseudomonadota</taxon>
        <taxon>Gammaproteobacteria</taxon>
        <taxon>Alteromonadales</taxon>
        <taxon>Alteromonadaceae</taxon>
        <taxon>Alteromonas/Salinimonas group</taxon>
        <taxon>Alteromonas</taxon>
    </lineage>
</organism>
<evidence type="ECO:0000313" key="1">
    <source>
        <dbReference type="EMBL" id="TKB00684.1"/>
    </source>
</evidence>
<evidence type="ECO:0000313" key="2">
    <source>
        <dbReference type="Proteomes" id="UP000305471"/>
    </source>
</evidence>
<sequence length="116" mass="13018">MSNIIDITSLEAFKANQNEAIIDRGLFHPNPKVLKIWKEMVKDTLKKFPSSPEPSVPTLDLSFSKNVSSSEQDEIIKKVSAFLTSYKGDVARQNFEAVKTIALLQKELAEYQASET</sequence>
<protein>
    <submittedName>
        <fullName evidence="1">Uncharacterized protein</fullName>
    </submittedName>
</protein>
<dbReference type="Proteomes" id="UP000305471">
    <property type="component" value="Unassembled WGS sequence"/>
</dbReference>
<dbReference type="AlphaFoldDB" id="A0A4U0Z7U8"/>
<name>A0A4U0Z7U8_9ALTE</name>
<gene>
    <name evidence="1" type="ORF">E5672_19560</name>
</gene>
<dbReference type="EMBL" id="SWCO01000014">
    <property type="protein sequence ID" value="TKB00684.1"/>
    <property type="molecule type" value="Genomic_DNA"/>
</dbReference>
<keyword evidence="2" id="KW-1185">Reference proteome</keyword>
<comment type="caution">
    <text evidence="1">The sequence shown here is derived from an EMBL/GenBank/DDBJ whole genome shotgun (WGS) entry which is preliminary data.</text>
</comment>
<reference evidence="1 2" key="1">
    <citation type="submission" date="2019-04" db="EMBL/GenBank/DDBJ databases">
        <title>Alteromonas portus sp. nov., an alginate lyase-excreting marine bacterium.</title>
        <authorList>
            <person name="Huang H."/>
            <person name="Mo K."/>
            <person name="Bao S."/>
        </authorList>
    </citation>
    <scope>NUCLEOTIDE SEQUENCE [LARGE SCALE GENOMIC DNA]</scope>
    <source>
        <strain evidence="1 2">HB161718</strain>
    </source>
</reference>